<organism evidence="2 3">
    <name type="scientific">Amniculicola lignicola CBS 123094</name>
    <dbReference type="NCBI Taxonomy" id="1392246"/>
    <lineage>
        <taxon>Eukaryota</taxon>
        <taxon>Fungi</taxon>
        <taxon>Dikarya</taxon>
        <taxon>Ascomycota</taxon>
        <taxon>Pezizomycotina</taxon>
        <taxon>Dothideomycetes</taxon>
        <taxon>Pleosporomycetidae</taxon>
        <taxon>Pleosporales</taxon>
        <taxon>Amniculicolaceae</taxon>
        <taxon>Amniculicola</taxon>
    </lineage>
</organism>
<feature type="region of interest" description="Disordered" evidence="1">
    <location>
        <begin position="663"/>
        <end position="746"/>
    </location>
</feature>
<dbReference type="EMBL" id="ML977569">
    <property type="protein sequence ID" value="KAF2004146.1"/>
    <property type="molecule type" value="Genomic_DNA"/>
</dbReference>
<gene>
    <name evidence="2" type="ORF">P154DRAFT_531827</name>
</gene>
<proteinExistence type="predicted"/>
<feature type="compositionally biased region" description="Polar residues" evidence="1">
    <location>
        <begin position="671"/>
        <end position="696"/>
    </location>
</feature>
<dbReference type="PANTHER" id="PTHR24216">
    <property type="entry name" value="PAXILLIN-RELATED"/>
    <property type="match status" value="1"/>
</dbReference>
<evidence type="ECO:0000313" key="3">
    <source>
        <dbReference type="Proteomes" id="UP000799779"/>
    </source>
</evidence>
<sequence length="746" mass="79120">MTIRSSLSSSSPSSSTSSFLSTSSTSSTSTPETLPSGSTTSTAGAIETATDNPQSSITSSTTSRTTSVISSSGLVDIFASTDGFITTPGSTNASTSATEVFSSSISTNPASTSDGLPILITPTETPSTSGSIPLPPAITTPPIVSSLRVTTETERQATASDASVAFGGQFPPMQNWFDHPEGPQITGSIDNLFGGIALPKASGLLASLVKCAIDTSNKIRSGVLKGSIDAVKGLRTDLKPIIDAFNEIKPEDTEPEPEPEPSDPKSDQPSSTQPEPSLSSSPSCTVNTVSNCKIQCTAIATTTIGGAKRRADDGTCITACEAPITKCGASGVTSTSTITSTTTTMTQPICAIDCSSCNSPGPPQDDPNLGGDYLTAANGLPYVPAPTISVLPADGNIVARNIKPQDNITASHNLHRRAFTRPGDGVWLDDVESWMLTMMKYLGSHRLEHDVAAKGETTTVITDKLEGESRSWRVGNLYGCTVVIVLSRKRIWMAHIWEKPTMMNVKEDFERDALHILSIPEGDYLGVKEGLGKFTGNGGDFENTDENHVRNYICGNADIYGYIKPWPDPNCLSGRGKVFLQYDPVVAQLAVPDVKCTRQVAGLELWFESGQNKPFKRDSWHALPNQVVFEEPGPSRRLIRGQEVTEANENEWQEHVDLLKREGGVCPLPSGTPSASSASQDPTTFRTSIVPSSVDNPPTTTKKPQPSSEVPKSTPSPTPTPAPPSPKTKALSTILRTTYDSDYDVI</sequence>
<accession>A0A6A5X1J9</accession>
<feature type="region of interest" description="Disordered" evidence="1">
    <location>
        <begin position="247"/>
        <end position="283"/>
    </location>
</feature>
<dbReference type="OrthoDB" id="3794304at2759"/>
<name>A0A6A5X1J9_9PLEO</name>
<evidence type="ECO:0000256" key="1">
    <source>
        <dbReference type="SAM" id="MobiDB-lite"/>
    </source>
</evidence>
<keyword evidence="3" id="KW-1185">Reference proteome</keyword>
<reference evidence="2" key="1">
    <citation type="journal article" date="2020" name="Stud. Mycol.">
        <title>101 Dothideomycetes genomes: a test case for predicting lifestyles and emergence of pathogens.</title>
        <authorList>
            <person name="Haridas S."/>
            <person name="Albert R."/>
            <person name="Binder M."/>
            <person name="Bloem J."/>
            <person name="Labutti K."/>
            <person name="Salamov A."/>
            <person name="Andreopoulos B."/>
            <person name="Baker S."/>
            <person name="Barry K."/>
            <person name="Bills G."/>
            <person name="Bluhm B."/>
            <person name="Cannon C."/>
            <person name="Castanera R."/>
            <person name="Culley D."/>
            <person name="Daum C."/>
            <person name="Ezra D."/>
            <person name="Gonzalez J."/>
            <person name="Henrissat B."/>
            <person name="Kuo A."/>
            <person name="Liang C."/>
            <person name="Lipzen A."/>
            <person name="Lutzoni F."/>
            <person name="Magnuson J."/>
            <person name="Mondo S."/>
            <person name="Nolan M."/>
            <person name="Ohm R."/>
            <person name="Pangilinan J."/>
            <person name="Park H.-J."/>
            <person name="Ramirez L."/>
            <person name="Alfaro M."/>
            <person name="Sun H."/>
            <person name="Tritt A."/>
            <person name="Yoshinaga Y."/>
            <person name="Zwiers L.-H."/>
            <person name="Turgeon B."/>
            <person name="Goodwin S."/>
            <person name="Spatafora J."/>
            <person name="Crous P."/>
            <person name="Grigoriev I."/>
        </authorList>
    </citation>
    <scope>NUCLEOTIDE SEQUENCE</scope>
    <source>
        <strain evidence="2">CBS 123094</strain>
    </source>
</reference>
<feature type="compositionally biased region" description="Low complexity" evidence="1">
    <location>
        <begin position="267"/>
        <end position="283"/>
    </location>
</feature>
<protein>
    <submittedName>
        <fullName evidence="2">Uncharacterized protein</fullName>
    </submittedName>
</protein>
<dbReference type="PANTHER" id="PTHR24216:SF65">
    <property type="entry name" value="PAXILLIN-LIKE PROTEIN 1"/>
    <property type="match status" value="1"/>
</dbReference>
<feature type="region of interest" description="Disordered" evidence="1">
    <location>
        <begin position="1"/>
        <end position="65"/>
    </location>
</feature>
<dbReference type="AlphaFoldDB" id="A0A6A5X1J9"/>
<feature type="compositionally biased region" description="Low complexity" evidence="1">
    <location>
        <begin position="55"/>
        <end position="65"/>
    </location>
</feature>
<dbReference type="Proteomes" id="UP000799779">
    <property type="component" value="Unassembled WGS sequence"/>
</dbReference>
<feature type="compositionally biased region" description="Pro residues" evidence="1">
    <location>
        <begin position="714"/>
        <end position="726"/>
    </location>
</feature>
<feature type="compositionally biased region" description="Low complexity" evidence="1">
    <location>
        <begin position="1"/>
        <end position="42"/>
    </location>
</feature>
<evidence type="ECO:0000313" key="2">
    <source>
        <dbReference type="EMBL" id="KAF2004146.1"/>
    </source>
</evidence>